<dbReference type="Proteomes" id="UP001142055">
    <property type="component" value="Chromosome 1"/>
</dbReference>
<keyword evidence="3" id="KW-1185">Reference proteome</keyword>
<feature type="signal peptide" evidence="1">
    <location>
        <begin position="1"/>
        <end position="26"/>
    </location>
</feature>
<keyword evidence="1" id="KW-0732">Signal</keyword>
<evidence type="ECO:0000313" key="2">
    <source>
        <dbReference type="EMBL" id="KAJ6224728.1"/>
    </source>
</evidence>
<dbReference type="AlphaFoldDB" id="A0A9Q0MGK7"/>
<accession>A0A9Q0MGK7</accession>
<dbReference type="EMBL" id="JAPWDV010000001">
    <property type="protein sequence ID" value="KAJ6224728.1"/>
    <property type="molecule type" value="Genomic_DNA"/>
</dbReference>
<protein>
    <submittedName>
        <fullName evidence="2">Uncharacterized protein</fullName>
    </submittedName>
</protein>
<sequence>MKLTKLFLISLFTLVILAVFAKVTSAIDGGEIVYELDDDDDDLSEITIHERPVRAIRDREYALGNCRSDRECRRGQVCRYVGRSLLKRCQPGGRAFRY</sequence>
<comment type="caution">
    <text evidence="2">The sequence shown here is derived from an EMBL/GenBank/DDBJ whole genome shotgun (WGS) entry which is preliminary data.</text>
</comment>
<name>A0A9Q0MGK7_BLOTA</name>
<feature type="chain" id="PRO_5040379621" evidence="1">
    <location>
        <begin position="27"/>
        <end position="98"/>
    </location>
</feature>
<dbReference type="OrthoDB" id="10602426at2759"/>
<reference evidence="2" key="1">
    <citation type="submission" date="2022-12" db="EMBL/GenBank/DDBJ databases">
        <title>Genome assemblies of Blomia tropicalis.</title>
        <authorList>
            <person name="Cui Y."/>
        </authorList>
    </citation>
    <scope>NUCLEOTIDE SEQUENCE</scope>
    <source>
        <tissue evidence="2">Adult mites</tissue>
    </source>
</reference>
<proteinExistence type="predicted"/>
<evidence type="ECO:0000313" key="3">
    <source>
        <dbReference type="Proteomes" id="UP001142055"/>
    </source>
</evidence>
<evidence type="ECO:0000256" key="1">
    <source>
        <dbReference type="SAM" id="SignalP"/>
    </source>
</evidence>
<organism evidence="2 3">
    <name type="scientific">Blomia tropicalis</name>
    <name type="common">Mite</name>
    <dbReference type="NCBI Taxonomy" id="40697"/>
    <lineage>
        <taxon>Eukaryota</taxon>
        <taxon>Metazoa</taxon>
        <taxon>Ecdysozoa</taxon>
        <taxon>Arthropoda</taxon>
        <taxon>Chelicerata</taxon>
        <taxon>Arachnida</taxon>
        <taxon>Acari</taxon>
        <taxon>Acariformes</taxon>
        <taxon>Sarcoptiformes</taxon>
        <taxon>Astigmata</taxon>
        <taxon>Glycyphagoidea</taxon>
        <taxon>Echimyopodidae</taxon>
        <taxon>Blomia</taxon>
    </lineage>
</organism>
<gene>
    <name evidence="2" type="ORF">RDWZM_003273</name>
</gene>